<protein>
    <submittedName>
        <fullName evidence="2">Uncharacterized protein</fullName>
    </submittedName>
</protein>
<comment type="caution">
    <text evidence="2">The sequence shown here is derived from an EMBL/GenBank/DDBJ whole genome shotgun (WGS) entry which is preliminary data.</text>
</comment>
<dbReference type="AlphaFoldDB" id="A0A538SEM2"/>
<organism evidence="2 3">
    <name type="scientific">Eiseniibacteriota bacterium</name>
    <dbReference type="NCBI Taxonomy" id="2212470"/>
    <lineage>
        <taxon>Bacteria</taxon>
        <taxon>Candidatus Eiseniibacteriota</taxon>
    </lineage>
</organism>
<reference evidence="2 3" key="1">
    <citation type="journal article" date="2019" name="Nat. Microbiol.">
        <title>Mediterranean grassland soil C-N compound turnover is dependent on rainfall and depth, and is mediated by genomically divergent microorganisms.</title>
        <authorList>
            <person name="Diamond S."/>
            <person name="Andeer P.F."/>
            <person name="Li Z."/>
            <person name="Crits-Christoph A."/>
            <person name="Burstein D."/>
            <person name="Anantharaman K."/>
            <person name="Lane K.R."/>
            <person name="Thomas B.C."/>
            <person name="Pan C."/>
            <person name="Northen T.R."/>
            <person name="Banfield J.F."/>
        </authorList>
    </citation>
    <scope>NUCLEOTIDE SEQUENCE [LARGE SCALE GENOMIC DNA]</scope>
    <source>
        <strain evidence="2">WS_2</strain>
    </source>
</reference>
<dbReference type="Proteomes" id="UP000317716">
    <property type="component" value="Unassembled WGS sequence"/>
</dbReference>
<keyword evidence="1" id="KW-1133">Transmembrane helix</keyword>
<dbReference type="EMBL" id="VBOS01000437">
    <property type="protein sequence ID" value="TMQ49828.1"/>
    <property type="molecule type" value="Genomic_DNA"/>
</dbReference>
<name>A0A538SEM2_UNCEI</name>
<keyword evidence="1" id="KW-0472">Membrane</keyword>
<evidence type="ECO:0000256" key="1">
    <source>
        <dbReference type="SAM" id="Phobius"/>
    </source>
</evidence>
<evidence type="ECO:0000313" key="2">
    <source>
        <dbReference type="EMBL" id="TMQ49828.1"/>
    </source>
</evidence>
<sequence>MRFLIVYLTIIGLGLLSMFVRRDTSLARGAGIFNLTVLFSGASIVLAVFLPALRDPFPLVFVGLAVLLYPLREHWLLVKSERGSTEETIEGCCRATLLEYARVEGGYRLGRKGLAEIRCHHANAVGLLVFRGVSGHAKARVLQRLLSKQFVGVFPRLVIQLKEDRR</sequence>
<evidence type="ECO:0000313" key="3">
    <source>
        <dbReference type="Proteomes" id="UP000317716"/>
    </source>
</evidence>
<gene>
    <name evidence="2" type="ORF">E6K72_11980</name>
</gene>
<accession>A0A538SEM2</accession>
<feature type="transmembrane region" description="Helical" evidence="1">
    <location>
        <begin position="5"/>
        <end position="20"/>
    </location>
</feature>
<proteinExistence type="predicted"/>
<feature type="transmembrane region" description="Helical" evidence="1">
    <location>
        <begin position="32"/>
        <end position="50"/>
    </location>
</feature>
<keyword evidence="1" id="KW-0812">Transmembrane</keyword>